<evidence type="ECO:0000256" key="2">
    <source>
        <dbReference type="ARBA" id="ARBA00009677"/>
    </source>
</evidence>
<dbReference type="PANTHER" id="PTHR30435:SF12">
    <property type="entry name" value="FLAGELLAR BASAL BODY ROD PROTEIN FLGB"/>
    <property type="match status" value="1"/>
</dbReference>
<dbReference type="InterPro" id="IPR019776">
    <property type="entry name" value="Flagellar_basal_body_rod_CS"/>
</dbReference>
<protein>
    <recommendedName>
        <fullName evidence="3 6">Flagellar basal body rod protein FlgB</fullName>
    </recommendedName>
</protein>
<comment type="subcellular location">
    <subcellularLocation>
        <location evidence="1 6">Bacterial flagellum basal body</location>
    </subcellularLocation>
</comment>
<evidence type="ECO:0000256" key="3">
    <source>
        <dbReference type="ARBA" id="ARBA00014376"/>
    </source>
</evidence>
<dbReference type="GO" id="GO:0030694">
    <property type="term" value="C:bacterial-type flagellum basal body, rod"/>
    <property type="evidence" value="ECO:0007669"/>
    <property type="project" value="InterPro"/>
</dbReference>
<keyword evidence="9" id="KW-1185">Reference proteome</keyword>
<proteinExistence type="inferred from homology"/>
<evidence type="ECO:0000256" key="4">
    <source>
        <dbReference type="ARBA" id="ARBA00023143"/>
    </source>
</evidence>
<evidence type="ECO:0000256" key="5">
    <source>
        <dbReference type="ARBA" id="ARBA00024934"/>
    </source>
</evidence>
<evidence type="ECO:0000256" key="1">
    <source>
        <dbReference type="ARBA" id="ARBA00004117"/>
    </source>
</evidence>
<name>A0A3S9HNR3_9BURK</name>
<keyword evidence="8" id="KW-0969">Cilium</keyword>
<dbReference type="OrthoDB" id="9788334at2"/>
<keyword evidence="8" id="KW-0282">Flagellum</keyword>
<comment type="function">
    <text evidence="5 6">Structural component of flagellum, the bacterial motility apparatus. Part of the rod structure of flagellar basal body.</text>
</comment>
<dbReference type="KEGG" id="upv:EJN92_18210"/>
<reference evidence="8 9" key="1">
    <citation type="journal article" date="2011" name="Int. J. Syst. Evol. Microbiol.">
        <title>Description of Undibacterium oligocarboniphilum sp. nov., isolated from purified water, and Undibacterium pigrum strain CCUG 49012 as the type strain of Undibacterium parvum sp. nov., and emended descriptions of the genus Undibacterium and the species Undibacterium pigrum.</title>
        <authorList>
            <person name="Eder W."/>
            <person name="Wanner G."/>
            <person name="Ludwig W."/>
            <person name="Busse H.J."/>
            <person name="Ziemke-Kageler F."/>
            <person name="Lang E."/>
        </authorList>
    </citation>
    <scope>NUCLEOTIDE SEQUENCE [LARGE SCALE GENOMIC DNA]</scope>
    <source>
        <strain evidence="8 9">DSM 23061</strain>
    </source>
</reference>
<keyword evidence="4 6" id="KW-0975">Bacterial flagellum</keyword>
<dbReference type="Pfam" id="PF00460">
    <property type="entry name" value="Flg_bb_rod"/>
    <property type="match status" value="1"/>
</dbReference>
<dbReference type="InterPro" id="IPR006300">
    <property type="entry name" value="FlgB"/>
</dbReference>
<comment type="subunit">
    <text evidence="6">The basal body constitutes a major portion of the flagellar organelle and consists of a number of rings mounted on a central rod.</text>
</comment>
<dbReference type="GO" id="GO:0071973">
    <property type="term" value="P:bacterial-type flagellum-dependent cell motility"/>
    <property type="evidence" value="ECO:0007669"/>
    <property type="project" value="InterPro"/>
</dbReference>
<dbReference type="PANTHER" id="PTHR30435">
    <property type="entry name" value="FLAGELLAR PROTEIN"/>
    <property type="match status" value="1"/>
</dbReference>
<accession>A0A3S9HNR3</accession>
<dbReference type="EMBL" id="CP034464">
    <property type="protein sequence ID" value="AZP13751.1"/>
    <property type="molecule type" value="Genomic_DNA"/>
</dbReference>
<dbReference type="AlphaFoldDB" id="A0A3S9HNR3"/>
<dbReference type="RefSeq" id="WP_126129120.1">
    <property type="nucleotide sequence ID" value="NZ_CP034464.1"/>
</dbReference>
<dbReference type="Proteomes" id="UP000275663">
    <property type="component" value="Chromosome"/>
</dbReference>
<dbReference type="PROSITE" id="PS00588">
    <property type="entry name" value="FLAGELLA_BB_ROD"/>
    <property type="match status" value="1"/>
</dbReference>
<dbReference type="NCBIfam" id="TIGR01396">
    <property type="entry name" value="FlgB"/>
    <property type="match status" value="1"/>
</dbReference>
<evidence type="ECO:0000256" key="6">
    <source>
        <dbReference type="PIRNR" id="PIRNR002889"/>
    </source>
</evidence>
<sequence length="134" mass="14786">MVGKVDDFMRFHEIALSVRGQRQQLLASNIANADTPNYKARDIDFGAVMNAALHKNGNQDAATLIKTTATHLDSKNGSGVATQYRNNDQANVDGNTVDMDVERNQFAENSLRYEASLTILNMQIRNMLSAIQGQ</sequence>
<gene>
    <name evidence="8" type="primary">flgB</name>
    <name evidence="8" type="ORF">EJN92_18210</name>
</gene>
<evidence type="ECO:0000259" key="7">
    <source>
        <dbReference type="Pfam" id="PF00460"/>
    </source>
</evidence>
<keyword evidence="8" id="KW-0966">Cell projection</keyword>
<evidence type="ECO:0000313" key="9">
    <source>
        <dbReference type="Proteomes" id="UP000275663"/>
    </source>
</evidence>
<feature type="domain" description="Flagellar basal body rod protein N-terminal" evidence="7">
    <location>
        <begin position="9"/>
        <end position="39"/>
    </location>
</feature>
<organism evidence="8 9">
    <name type="scientific">Undibacterium parvum</name>
    <dbReference type="NCBI Taxonomy" id="401471"/>
    <lineage>
        <taxon>Bacteria</taxon>
        <taxon>Pseudomonadati</taxon>
        <taxon>Pseudomonadota</taxon>
        <taxon>Betaproteobacteria</taxon>
        <taxon>Burkholderiales</taxon>
        <taxon>Oxalobacteraceae</taxon>
        <taxon>Undibacterium</taxon>
    </lineage>
</organism>
<dbReference type="PIRSF" id="PIRSF002889">
    <property type="entry name" value="Rod_FlgB"/>
    <property type="match status" value="1"/>
</dbReference>
<evidence type="ECO:0000313" key="8">
    <source>
        <dbReference type="EMBL" id="AZP13751.1"/>
    </source>
</evidence>
<dbReference type="InterPro" id="IPR001444">
    <property type="entry name" value="Flag_bb_rod_N"/>
</dbReference>
<comment type="similarity">
    <text evidence="2 6">Belongs to the flagella basal body rod proteins family.</text>
</comment>